<evidence type="ECO:0000313" key="1">
    <source>
        <dbReference type="EMBL" id="TNN71845.1"/>
    </source>
</evidence>
<gene>
    <name evidence="1" type="ORF">EYF80_017852</name>
</gene>
<dbReference type="AlphaFoldDB" id="A0A4Z2I2Z3"/>
<reference evidence="1 2" key="1">
    <citation type="submission" date="2019-03" db="EMBL/GenBank/DDBJ databases">
        <title>First draft genome of Liparis tanakae, snailfish: a comprehensive survey of snailfish specific genes.</title>
        <authorList>
            <person name="Kim W."/>
            <person name="Song I."/>
            <person name="Jeong J.-H."/>
            <person name="Kim D."/>
            <person name="Kim S."/>
            <person name="Ryu S."/>
            <person name="Song J.Y."/>
            <person name="Lee S.K."/>
        </authorList>
    </citation>
    <scope>NUCLEOTIDE SEQUENCE [LARGE SCALE GENOMIC DNA]</scope>
    <source>
        <tissue evidence="1">Muscle</tissue>
    </source>
</reference>
<dbReference type="Proteomes" id="UP000314294">
    <property type="component" value="Unassembled WGS sequence"/>
</dbReference>
<comment type="caution">
    <text evidence="1">The sequence shown here is derived from an EMBL/GenBank/DDBJ whole genome shotgun (WGS) entry which is preliminary data.</text>
</comment>
<proteinExistence type="predicted"/>
<name>A0A4Z2I2Z3_9TELE</name>
<dbReference type="EMBL" id="SRLO01000144">
    <property type="protein sequence ID" value="TNN71845.1"/>
    <property type="molecule type" value="Genomic_DNA"/>
</dbReference>
<accession>A0A4Z2I2Z3</accession>
<protein>
    <submittedName>
        <fullName evidence="1">Uncharacterized protein</fullName>
    </submittedName>
</protein>
<evidence type="ECO:0000313" key="2">
    <source>
        <dbReference type="Proteomes" id="UP000314294"/>
    </source>
</evidence>
<keyword evidence="2" id="KW-1185">Reference proteome</keyword>
<organism evidence="1 2">
    <name type="scientific">Liparis tanakae</name>
    <name type="common">Tanaka's snailfish</name>
    <dbReference type="NCBI Taxonomy" id="230148"/>
    <lineage>
        <taxon>Eukaryota</taxon>
        <taxon>Metazoa</taxon>
        <taxon>Chordata</taxon>
        <taxon>Craniata</taxon>
        <taxon>Vertebrata</taxon>
        <taxon>Euteleostomi</taxon>
        <taxon>Actinopterygii</taxon>
        <taxon>Neopterygii</taxon>
        <taxon>Teleostei</taxon>
        <taxon>Neoteleostei</taxon>
        <taxon>Acanthomorphata</taxon>
        <taxon>Eupercaria</taxon>
        <taxon>Perciformes</taxon>
        <taxon>Cottioidei</taxon>
        <taxon>Cottales</taxon>
        <taxon>Liparidae</taxon>
        <taxon>Liparis</taxon>
    </lineage>
</organism>
<sequence>MQQCFFQIVQSKQGFSNSFSFRYEAINLQLFKVQLKSRPLNVKWLPKLKGPGHSEREYSSEQLSAM</sequence>